<gene>
    <name evidence="1" type="ORF">EV182_000916</name>
</gene>
<keyword evidence="2" id="KW-1185">Reference proteome</keyword>
<name>A0ACC1HU92_9FUNG</name>
<evidence type="ECO:0000313" key="2">
    <source>
        <dbReference type="Proteomes" id="UP001145114"/>
    </source>
</evidence>
<evidence type="ECO:0000313" key="1">
    <source>
        <dbReference type="EMBL" id="KAJ1679987.1"/>
    </source>
</evidence>
<protein>
    <submittedName>
        <fullName evidence="1">Uncharacterized protein</fullName>
    </submittedName>
</protein>
<sequence>MSQQCPSQQLLLLLAVTILNTNRQLRMQVATNSTSLFHLSSSSSSSSSSPPSLLSSSGTKVKVAGTASAANTNDASTSGALAAAATTAKSRSSLTALTTLLRPEILLSNDQRSKIQLLSLGSSPGVENEGAEFTRPIEAYINGLITAIAKEREAATTSLLPPLLPVEIDSFTILPAESAPNKLCTNEEWLDRLYESWRVRRGARSVRASRYFYTPCVTTVRQVLRMNCNGGEVNYGEALTDSMIKERKRRLKEAAKRVEELERQIGDFDVSGDGHLLPVERILESLVGWIRSECAPEGSEGTSGYNAEGGSGVDSNNGGLRLGDFKKQGIDIDRICRVLERMPSVIGPMRKDLRRALALTKLELEDYEMPIKYKLCAIVTQEGRRKPRPSSTVVAATVTAPPPPPPASAGAPPNESSNGNNSDDYRFGLPLKAYCRNLATASAVNGSSGSKEGRKAQEWVVCNTREVKVVEYSELLKKSASTVGLLWTRSDLIDGPDSSSRPTTASHCNSSSFGADRRGGNSGSGGGGKPSTGSSRNKRKSPASDARSGCKVDTNKQLIETIQAALGDEASEFIGHNGEVEELIYCKECSGDEEGEDNQIFVCDSCDQGIHQLCQDPPIPSTDINVDPWYCADCDPQGATERHFQALSS</sequence>
<dbReference type="EMBL" id="JAMZIH010000087">
    <property type="protein sequence ID" value="KAJ1679987.1"/>
    <property type="molecule type" value="Genomic_DNA"/>
</dbReference>
<proteinExistence type="predicted"/>
<comment type="caution">
    <text evidence="1">The sequence shown here is derived from an EMBL/GenBank/DDBJ whole genome shotgun (WGS) entry which is preliminary data.</text>
</comment>
<dbReference type="Proteomes" id="UP001145114">
    <property type="component" value="Unassembled WGS sequence"/>
</dbReference>
<reference evidence="1" key="1">
    <citation type="submission" date="2022-06" db="EMBL/GenBank/DDBJ databases">
        <title>Phylogenomic reconstructions and comparative analyses of Kickxellomycotina fungi.</title>
        <authorList>
            <person name="Reynolds N.K."/>
            <person name="Stajich J.E."/>
            <person name="Barry K."/>
            <person name="Grigoriev I.V."/>
            <person name="Crous P."/>
            <person name="Smith M.E."/>
        </authorList>
    </citation>
    <scope>NUCLEOTIDE SEQUENCE</scope>
    <source>
        <strain evidence="1">RSA 2271</strain>
    </source>
</reference>
<accession>A0ACC1HU92</accession>
<organism evidence="1 2">
    <name type="scientific">Spiromyces aspiralis</name>
    <dbReference type="NCBI Taxonomy" id="68401"/>
    <lineage>
        <taxon>Eukaryota</taxon>
        <taxon>Fungi</taxon>
        <taxon>Fungi incertae sedis</taxon>
        <taxon>Zoopagomycota</taxon>
        <taxon>Kickxellomycotina</taxon>
        <taxon>Kickxellomycetes</taxon>
        <taxon>Kickxellales</taxon>
        <taxon>Kickxellaceae</taxon>
        <taxon>Spiromyces</taxon>
    </lineage>
</organism>